<accession>A0A139HIL0</accession>
<evidence type="ECO:0000313" key="4">
    <source>
        <dbReference type="Proteomes" id="UP000070133"/>
    </source>
</evidence>
<dbReference type="EMBL" id="LFZN01000044">
    <property type="protein sequence ID" value="KXT02256.1"/>
    <property type="molecule type" value="Genomic_DNA"/>
</dbReference>
<protein>
    <recommendedName>
        <fullName evidence="2">Alpha/beta hydrolase fold-3 domain-containing protein</fullName>
    </recommendedName>
</protein>
<dbReference type="InterPro" id="IPR029058">
    <property type="entry name" value="AB_hydrolase_fold"/>
</dbReference>
<dbReference type="Pfam" id="PF07859">
    <property type="entry name" value="Abhydrolase_3"/>
    <property type="match status" value="1"/>
</dbReference>
<dbReference type="GO" id="GO:0005829">
    <property type="term" value="C:cytosol"/>
    <property type="evidence" value="ECO:0007669"/>
    <property type="project" value="TreeGrafter"/>
</dbReference>
<dbReference type="SUPFAM" id="SSF53474">
    <property type="entry name" value="alpha/beta-Hydrolases"/>
    <property type="match status" value="1"/>
</dbReference>
<keyword evidence="4" id="KW-1185">Reference proteome</keyword>
<dbReference type="OrthoDB" id="408631at2759"/>
<reference evidence="3 4" key="1">
    <citation type="submission" date="2015-07" db="EMBL/GenBank/DDBJ databases">
        <title>Comparative genomics of the Sigatoka disease complex on banana suggests a link between parallel evolutionary changes in Pseudocercospora fijiensis and Pseudocercospora eumusae and increased virulence on the banana host.</title>
        <authorList>
            <person name="Chang T.-C."/>
            <person name="Salvucci A."/>
            <person name="Crous P.W."/>
            <person name="Stergiopoulos I."/>
        </authorList>
    </citation>
    <scope>NUCLEOTIDE SEQUENCE [LARGE SCALE GENOMIC DNA]</scope>
    <source>
        <strain evidence="3 4">CBS 114824</strain>
    </source>
</reference>
<feature type="domain" description="Alpha/beta hydrolase fold-3" evidence="2">
    <location>
        <begin position="100"/>
        <end position="325"/>
    </location>
</feature>
<gene>
    <name evidence="3" type="ORF">AC578_5059</name>
</gene>
<dbReference type="PANTHER" id="PTHR23025">
    <property type="entry name" value="TRIACYLGLYCEROL LIPASE"/>
    <property type="match status" value="1"/>
</dbReference>
<dbReference type="GO" id="GO:0004806">
    <property type="term" value="F:triacylglycerol lipase activity"/>
    <property type="evidence" value="ECO:0007669"/>
    <property type="project" value="TreeGrafter"/>
</dbReference>
<dbReference type="GO" id="GO:0019433">
    <property type="term" value="P:triglyceride catabolic process"/>
    <property type="evidence" value="ECO:0007669"/>
    <property type="project" value="TreeGrafter"/>
</dbReference>
<sequence length="351" mass="39271">MPLTSDLHLDPKNFNPSQISPQTKNFNTKLIEIQKQGQKWYEVGAETYRRMRWEGKTPFPAPQVLEDGINSTAPSREAGREIPIRIFKAAEFPPSGIFYHIHGGGWVLQSEHYQDAMLKRYSEEANLTIVSVGYRLAPENPYPQGNEDCVDVAEWLVDEGTKEFGANLKFMGGDSAGAHLSVVTCFSLLESRPDFGFKGLVLNFGAYELSTFLPACHAFDMELVLTKDIIDKYIEAYLPNTTEKDRRDPKISPFWKNLMGLKVGLARLESQMQNILANLTKLPPALFTCGTLDPLLDDSLFMSAKWAASGADSILKIYPGAPHGFSFFPVGGTEQTDICLRDIGMFMNERL</sequence>
<proteinExistence type="predicted"/>
<dbReference type="PANTHER" id="PTHR23025:SF4">
    <property type="entry name" value="ALPHA_BETA HYDROLASE FOLD-3 DOMAIN-CONTAINING PROTEIN"/>
    <property type="match status" value="1"/>
</dbReference>
<dbReference type="GO" id="GO:0004771">
    <property type="term" value="F:sterol ester esterase activity"/>
    <property type="evidence" value="ECO:0007669"/>
    <property type="project" value="TreeGrafter"/>
</dbReference>
<feature type="region of interest" description="Disordered" evidence="1">
    <location>
        <begin position="1"/>
        <end position="21"/>
    </location>
</feature>
<name>A0A139HIL0_9PEZI</name>
<organism evidence="3 4">
    <name type="scientific">Pseudocercospora eumusae</name>
    <dbReference type="NCBI Taxonomy" id="321146"/>
    <lineage>
        <taxon>Eukaryota</taxon>
        <taxon>Fungi</taxon>
        <taxon>Dikarya</taxon>
        <taxon>Ascomycota</taxon>
        <taxon>Pezizomycotina</taxon>
        <taxon>Dothideomycetes</taxon>
        <taxon>Dothideomycetidae</taxon>
        <taxon>Mycosphaerellales</taxon>
        <taxon>Mycosphaerellaceae</taxon>
        <taxon>Pseudocercospora</taxon>
    </lineage>
</organism>
<dbReference type="STRING" id="321146.A0A139HIL0"/>
<comment type="caution">
    <text evidence="3">The sequence shown here is derived from an EMBL/GenBank/DDBJ whole genome shotgun (WGS) entry which is preliminary data.</text>
</comment>
<evidence type="ECO:0000313" key="3">
    <source>
        <dbReference type="EMBL" id="KXT02256.1"/>
    </source>
</evidence>
<dbReference type="InterPro" id="IPR013094">
    <property type="entry name" value="AB_hydrolase_3"/>
</dbReference>
<evidence type="ECO:0000259" key="2">
    <source>
        <dbReference type="Pfam" id="PF07859"/>
    </source>
</evidence>
<dbReference type="Proteomes" id="UP000070133">
    <property type="component" value="Unassembled WGS sequence"/>
</dbReference>
<evidence type="ECO:0000256" key="1">
    <source>
        <dbReference type="SAM" id="MobiDB-lite"/>
    </source>
</evidence>
<dbReference type="Gene3D" id="3.40.50.1820">
    <property type="entry name" value="alpha/beta hydrolase"/>
    <property type="match status" value="1"/>
</dbReference>
<dbReference type="AlphaFoldDB" id="A0A139HIL0"/>